<dbReference type="Proteomes" id="UP000008370">
    <property type="component" value="Unassembled WGS sequence"/>
</dbReference>
<name>K5W888_PHACS</name>
<dbReference type="EMBL" id="JH930468">
    <property type="protein sequence ID" value="EKM60168.1"/>
    <property type="molecule type" value="Genomic_DNA"/>
</dbReference>
<dbReference type="OrthoDB" id="3226519at2759"/>
<gene>
    <name evidence="2" type="ORF">PHACADRAFT_203435</name>
</gene>
<evidence type="ECO:0000256" key="1">
    <source>
        <dbReference type="SAM" id="SignalP"/>
    </source>
</evidence>
<sequence>MNVLRVAVSAALLLSNAFAAAVPSIKYCQNPRAVNTDYVGRDKNVLVQYTACDGVATTQIARAIEARQSNNVCGAPYNTSCFTPSGGGPDPNDCHVITDALLYDSQNIGALFTLDPAQNTSLITMTYQSCESFMVNQDNVALTYCRTDWASILDNLAFNCQATQNAHGGLSVATDQEWFIQVQHS</sequence>
<accession>K5W888</accession>
<evidence type="ECO:0000313" key="2">
    <source>
        <dbReference type="EMBL" id="EKM60168.1"/>
    </source>
</evidence>
<keyword evidence="1" id="KW-0732">Signal</keyword>
<evidence type="ECO:0008006" key="4">
    <source>
        <dbReference type="Google" id="ProtNLM"/>
    </source>
</evidence>
<dbReference type="AlphaFoldDB" id="K5W888"/>
<reference evidence="2 3" key="1">
    <citation type="journal article" date="2012" name="BMC Genomics">
        <title>Comparative genomics of the white-rot fungi, Phanerochaete carnosa and P. chrysosporium, to elucidate the genetic basis of the distinct wood types they colonize.</title>
        <authorList>
            <person name="Suzuki H."/>
            <person name="MacDonald J."/>
            <person name="Syed K."/>
            <person name="Salamov A."/>
            <person name="Hori C."/>
            <person name="Aerts A."/>
            <person name="Henrissat B."/>
            <person name="Wiebenga A."/>
            <person name="vanKuyk P.A."/>
            <person name="Barry K."/>
            <person name="Lindquist E."/>
            <person name="LaButti K."/>
            <person name="Lapidus A."/>
            <person name="Lucas S."/>
            <person name="Coutinho P."/>
            <person name="Gong Y."/>
            <person name="Samejima M."/>
            <person name="Mahadevan R."/>
            <person name="Abou-Zaid M."/>
            <person name="de Vries R.P."/>
            <person name="Igarashi K."/>
            <person name="Yadav J.S."/>
            <person name="Grigoriev I.V."/>
            <person name="Master E.R."/>
        </authorList>
    </citation>
    <scope>NUCLEOTIDE SEQUENCE [LARGE SCALE GENOMIC DNA]</scope>
    <source>
        <strain evidence="2 3">HHB-10118-sp</strain>
    </source>
</reference>
<dbReference type="InParanoid" id="K5W888"/>
<protein>
    <recommendedName>
        <fullName evidence="4">Cyanovirin-N domain-containing protein</fullName>
    </recommendedName>
</protein>
<dbReference type="RefSeq" id="XP_007389646.1">
    <property type="nucleotide sequence ID" value="XM_007389584.1"/>
</dbReference>
<feature type="signal peptide" evidence="1">
    <location>
        <begin position="1"/>
        <end position="19"/>
    </location>
</feature>
<dbReference type="HOGENOM" id="CLU_107676_0_0_1"/>
<feature type="chain" id="PRO_5003890580" description="Cyanovirin-N domain-containing protein" evidence="1">
    <location>
        <begin position="20"/>
        <end position="185"/>
    </location>
</feature>
<evidence type="ECO:0000313" key="3">
    <source>
        <dbReference type="Proteomes" id="UP000008370"/>
    </source>
</evidence>
<proteinExistence type="predicted"/>
<organism evidence="2 3">
    <name type="scientific">Phanerochaete carnosa (strain HHB-10118-sp)</name>
    <name type="common">White-rot fungus</name>
    <name type="synonym">Peniophora carnosa</name>
    <dbReference type="NCBI Taxonomy" id="650164"/>
    <lineage>
        <taxon>Eukaryota</taxon>
        <taxon>Fungi</taxon>
        <taxon>Dikarya</taxon>
        <taxon>Basidiomycota</taxon>
        <taxon>Agaricomycotina</taxon>
        <taxon>Agaricomycetes</taxon>
        <taxon>Polyporales</taxon>
        <taxon>Phanerochaetaceae</taxon>
        <taxon>Phanerochaete</taxon>
    </lineage>
</organism>
<keyword evidence="3" id="KW-1185">Reference proteome</keyword>
<dbReference type="KEGG" id="pco:PHACADRAFT_203435"/>
<dbReference type="GeneID" id="18912161"/>